<protein>
    <submittedName>
        <fullName evidence="1">Sulfur carrier protein</fullName>
    </submittedName>
</protein>
<proteinExistence type="predicted"/>
<evidence type="ECO:0000313" key="2">
    <source>
        <dbReference type="Proteomes" id="UP000242662"/>
    </source>
</evidence>
<dbReference type="InterPro" id="IPR012675">
    <property type="entry name" value="Beta-grasp_dom_sf"/>
</dbReference>
<dbReference type="Proteomes" id="UP000242662">
    <property type="component" value="Unassembled WGS sequence"/>
</dbReference>
<accession>A0A1G6IUQ1</accession>
<dbReference type="CDD" id="cd00565">
    <property type="entry name" value="Ubl_ThiS"/>
    <property type="match status" value="1"/>
</dbReference>
<dbReference type="InterPro" id="IPR016155">
    <property type="entry name" value="Mopterin_synth/thiamin_S_b"/>
</dbReference>
<dbReference type="PANTHER" id="PTHR34472:SF1">
    <property type="entry name" value="SULFUR CARRIER PROTEIN THIS"/>
    <property type="match status" value="1"/>
</dbReference>
<dbReference type="NCBIfam" id="TIGR01683">
    <property type="entry name" value="thiS"/>
    <property type="match status" value="1"/>
</dbReference>
<gene>
    <name evidence="1" type="ORF">SAMN05421737_105170</name>
</gene>
<evidence type="ECO:0000313" key="1">
    <source>
        <dbReference type="EMBL" id="SDC10140.1"/>
    </source>
</evidence>
<dbReference type="AlphaFoldDB" id="A0A1G6IUQ1"/>
<dbReference type="PANTHER" id="PTHR34472">
    <property type="entry name" value="SULFUR CARRIER PROTEIN THIS"/>
    <property type="match status" value="1"/>
</dbReference>
<dbReference type="InterPro" id="IPR003749">
    <property type="entry name" value="ThiS/MoaD-like"/>
</dbReference>
<dbReference type="STRING" id="1464122.SAMN05421737_105170"/>
<dbReference type="InterPro" id="IPR010035">
    <property type="entry name" value="Thi_S"/>
</dbReference>
<dbReference type="Gene3D" id="3.10.20.30">
    <property type="match status" value="1"/>
</dbReference>
<reference evidence="2" key="1">
    <citation type="submission" date="2016-09" db="EMBL/GenBank/DDBJ databases">
        <authorList>
            <person name="Varghese N."/>
            <person name="Submissions S."/>
        </authorList>
    </citation>
    <scope>NUCLEOTIDE SEQUENCE [LARGE SCALE GENOMIC DNA]</scope>
    <source>
        <strain evidence="2">25nlg</strain>
    </source>
</reference>
<dbReference type="RefSeq" id="WP_090775523.1">
    <property type="nucleotide sequence ID" value="NZ_FMYM01000005.1"/>
</dbReference>
<dbReference type="SUPFAM" id="SSF54285">
    <property type="entry name" value="MoaD/ThiS"/>
    <property type="match status" value="1"/>
</dbReference>
<name>A0A1G6IUQ1_9BACI</name>
<dbReference type="OrthoDB" id="9798559at2"/>
<sequence>MKQITVNGKGYTLDVPSVAALVAYFSLVAEHVVAEVDGAIVARESWDDTTIEDGMRIELVHFVGGG</sequence>
<dbReference type="Pfam" id="PF02597">
    <property type="entry name" value="ThiS"/>
    <property type="match status" value="1"/>
</dbReference>
<keyword evidence="2" id="KW-1185">Reference proteome</keyword>
<organism evidence="1 2">
    <name type="scientific">Shouchella lonarensis</name>
    <dbReference type="NCBI Taxonomy" id="1464122"/>
    <lineage>
        <taxon>Bacteria</taxon>
        <taxon>Bacillati</taxon>
        <taxon>Bacillota</taxon>
        <taxon>Bacilli</taxon>
        <taxon>Bacillales</taxon>
        <taxon>Bacillaceae</taxon>
        <taxon>Shouchella</taxon>
    </lineage>
</organism>
<dbReference type="EMBL" id="FMYM01000005">
    <property type="protein sequence ID" value="SDC10140.1"/>
    <property type="molecule type" value="Genomic_DNA"/>
</dbReference>